<dbReference type="RefSeq" id="WP_167144400.1">
    <property type="nucleotide sequence ID" value="NZ_VWXD01000022.1"/>
</dbReference>
<accession>A0ABX0R3D5</accession>
<dbReference type="InterPro" id="IPR016181">
    <property type="entry name" value="Acyl_CoA_acyltransferase"/>
</dbReference>
<gene>
    <name evidence="2" type="ORF">F3J38_27390</name>
</gene>
<protein>
    <submittedName>
        <fullName evidence="2">GNAT family N-acetyltransferase</fullName>
    </submittedName>
</protein>
<dbReference type="PANTHER" id="PTHR43451:SF1">
    <property type="entry name" value="ACETYLTRANSFERASE"/>
    <property type="match status" value="1"/>
</dbReference>
<evidence type="ECO:0000259" key="1">
    <source>
        <dbReference type="PROSITE" id="PS51186"/>
    </source>
</evidence>
<dbReference type="InterPro" id="IPR000182">
    <property type="entry name" value="GNAT_dom"/>
</dbReference>
<dbReference type="CDD" id="cd04301">
    <property type="entry name" value="NAT_SF"/>
    <property type="match status" value="1"/>
</dbReference>
<reference evidence="2 3" key="1">
    <citation type="journal article" date="2019" name="bioRxiv">
        <title>Bacteria contribute to plant secondary compound degradation in a generalist herbivore system.</title>
        <authorList>
            <person name="Francoeur C.B."/>
            <person name="Khadempour L."/>
            <person name="Moreira-Soto R.D."/>
            <person name="Gotting K."/>
            <person name="Book A.J."/>
            <person name="Pinto-Tomas A.A."/>
            <person name="Keefover-Ring K."/>
            <person name="Currie C.R."/>
        </authorList>
    </citation>
    <scope>NUCLEOTIDE SEQUENCE [LARGE SCALE GENOMIC DNA]</scope>
    <source>
        <strain evidence="2 3">Acro-805</strain>
    </source>
</reference>
<dbReference type="InterPro" id="IPR052564">
    <property type="entry name" value="N-acetyltrans/Recomb-assoc"/>
</dbReference>
<dbReference type="EMBL" id="VWXD01000022">
    <property type="protein sequence ID" value="NIF03723.1"/>
    <property type="molecule type" value="Genomic_DNA"/>
</dbReference>
<dbReference type="Proteomes" id="UP000780690">
    <property type="component" value="Unassembled WGS sequence"/>
</dbReference>
<evidence type="ECO:0000313" key="3">
    <source>
        <dbReference type="Proteomes" id="UP000780690"/>
    </source>
</evidence>
<keyword evidence="3" id="KW-1185">Reference proteome</keyword>
<dbReference type="PROSITE" id="PS51186">
    <property type="entry name" value="GNAT"/>
    <property type="match status" value="1"/>
</dbReference>
<evidence type="ECO:0000313" key="2">
    <source>
        <dbReference type="EMBL" id="NIF03723.1"/>
    </source>
</evidence>
<dbReference type="Pfam" id="PF13673">
    <property type="entry name" value="Acetyltransf_10"/>
    <property type="match status" value="1"/>
</dbReference>
<dbReference type="PANTHER" id="PTHR43451">
    <property type="entry name" value="ACETYLTRANSFERASE (GNAT) FAMILY PROTEIN"/>
    <property type="match status" value="1"/>
</dbReference>
<comment type="caution">
    <text evidence="2">The sequence shown here is derived from an EMBL/GenBank/DDBJ whole genome shotgun (WGS) entry which is preliminary data.</text>
</comment>
<dbReference type="Gene3D" id="3.40.630.30">
    <property type="match status" value="1"/>
</dbReference>
<sequence>MRIRLALPHEAEECWNVRNIAIREGCKPSYSATVLEAWTPENMPENYRTVIEENPFFVVDLPDVGLVATGYLDLSCGSVEAVFTLPDYFGQGWASLIIETIKHEALQRGLKELTLSSTPNAQTFYEQHGFVFIRENSCPSKLAQTDLRCMDMSLKLEP</sequence>
<name>A0ABX0R3D5_9GAMM</name>
<organism evidence="2 3">
    <name type="scientific">Candidatus Pantoea formicae</name>
    <dbReference type="NCBI Taxonomy" id="2608355"/>
    <lineage>
        <taxon>Bacteria</taxon>
        <taxon>Pseudomonadati</taxon>
        <taxon>Pseudomonadota</taxon>
        <taxon>Gammaproteobacteria</taxon>
        <taxon>Enterobacterales</taxon>
        <taxon>Erwiniaceae</taxon>
        <taxon>Pantoea</taxon>
    </lineage>
</organism>
<dbReference type="SUPFAM" id="SSF55729">
    <property type="entry name" value="Acyl-CoA N-acyltransferases (Nat)"/>
    <property type="match status" value="1"/>
</dbReference>
<feature type="domain" description="N-acetyltransferase" evidence="1">
    <location>
        <begin position="1"/>
        <end position="157"/>
    </location>
</feature>
<proteinExistence type="predicted"/>